<proteinExistence type="predicted"/>
<organism evidence="2 3">
    <name type="scientific">Camellia sinensis var. sinensis</name>
    <name type="common">China tea</name>
    <dbReference type="NCBI Taxonomy" id="542762"/>
    <lineage>
        <taxon>Eukaryota</taxon>
        <taxon>Viridiplantae</taxon>
        <taxon>Streptophyta</taxon>
        <taxon>Embryophyta</taxon>
        <taxon>Tracheophyta</taxon>
        <taxon>Spermatophyta</taxon>
        <taxon>Magnoliopsida</taxon>
        <taxon>eudicotyledons</taxon>
        <taxon>Gunneridae</taxon>
        <taxon>Pentapetalae</taxon>
        <taxon>asterids</taxon>
        <taxon>Ericales</taxon>
        <taxon>Theaceae</taxon>
        <taxon>Camellia</taxon>
    </lineage>
</organism>
<feature type="transmembrane region" description="Helical" evidence="1">
    <location>
        <begin position="238"/>
        <end position="270"/>
    </location>
</feature>
<keyword evidence="1" id="KW-1133">Transmembrane helix</keyword>
<feature type="transmembrane region" description="Helical" evidence="1">
    <location>
        <begin position="100"/>
        <end position="119"/>
    </location>
</feature>
<sequence length="919" mass="104195">MEVPVGFISKLWSFLSFLPFFFSLLLLGLLKGVIICPVVGIVIGFGNSAVIIGLWPAHFIWTCYCVAKTKRLGLVLKILVLVLLPVPLLLWPIFGIVGSILGGILYGFFAPLIATFETVGENVTDKCFRCFVDGCWPTIKGSCMVVRDFTDFCFHSYFSYMDELSEEMPADEKPIDIRLSKLPSCLLVIPLALTVDVPFITAVALWKGPYMLFKGWKRLLEDLIGREGPFLETVCVPFAALAIMLWPLAVVGAVISAFFASFFLGLYSAVIVQQEDSLQMGLAYIMAVISLFDEYTNDLLYLREGSCFPRPRYRRNMSPGVRNGQQNGREGSYNSKLVSQQSRTLKWTIQQSTPIQVWDWLFKSCEENGRILLREGLIDVKDLEECIAKGVCKKLGIKLPAWSILERLLASVKSDSSGLVISDDTELIMTNWPKDKVFQWFIGPLLIIKEQIKGLHLDENEEICLKKLIMQCKNDKPEEWDDTDFPSRDNVRRAQLQAILRSICDRLQGIVGSMSRIPTFRRRFKNLVKMLCIDAIEAGILANDLGGRLKTRHGDKNFRETSEHKVDDGNVDKVAIKRIALLTQWSSSFGTRIADPINVLKKDKIESMYRITSSRTQLMSYTQPPPLAEKLTDDLVTQKTAQSTVTCVYQTHIGGYWRNVTVLWCKNIMNHSVTISVDSVESDYHNSCKIDLKPWHFWSKKGYKIFDVDGNQVEVYWDLRSAKFSGGPEPCSDFYVALVSEEEVVLLLGDYSKKVYKRTKSKPALVEAVLFYKKEHVFNKKCFSTRARFDQTVSEEHEIVVESSTAGPRDPEMWISIDGIVVIHIRNLQWKFRGNETVMVNKLPVQVLWDVHAWLFCIPGSGHGLFIFKPGAPESDSDKEESSRGGDSDCSSSNSRYYSTLSHSKASEFCLFLYAWKLE</sequence>
<dbReference type="Pfam" id="PF05910">
    <property type="entry name" value="DUF868"/>
    <property type="match status" value="1"/>
</dbReference>
<name>A0A4S4CZH3_CAMSN</name>
<feature type="transmembrane region" description="Helical" evidence="1">
    <location>
        <begin position="49"/>
        <end position="67"/>
    </location>
</feature>
<dbReference type="Proteomes" id="UP000306102">
    <property type="component" value="Unassembled WGS sequence"/>
</dbReference>
<evidence type="ECO:0000313" key="3">
    <source>
        <dbReference type="Proteomes" id="UP000306102"/>
    </source>
</evidence>
<gene>
    <name evidence="2" type="ORF">TEA_016854</name>
</gene>
<evidence type="ECO:0000313" key="2">
    <source>
        <dbReference type="EMBL" id="THF95312.1"/>
    </source>
</evidence>
<keyword evidence="3" id="KW-1185">Reference proteome</keyword>
<dbReference type="PANTHER" id="PTHR31133">
    <property type="entry name" value="MEMBRANE PROTEIN"/>
    <property type="match status" value="1"/>
</dbReference>
<feature type="transmembrane region" description="Helical" evidence="1">
    <location>
        <begin position="12"/>
        <end position="43"/>
    </location>
</feature>
<dbReference type="InterPro" id="IPR008586">
    <property type="entry name" value="DUF868_pln"/>
</dbReference>
<dbReference type="EMBL" id="SDRB02013284">
    <property type="protein sequence ID" value="THF95312.1"/>
    <property type="molecule type" value="Genomic_DNA"/>
</dbReference>
<dbReference type="AlphaFoldDB" id="A0A4S4CZH3"/>
<feature type="transmembrane region" description="Helical" evidence="1">
    <location>
        <begin position="282"/>
        <end position="302"/>
    </location>
</feature>
<comment type="caution">
    <text evidence="2">The sequence shown here is derived from an EMBL/GenBank/DDBJ whole genome shotgun (WGS) entry which is preliminary data.</text>
</comment>
<accession>A0A4S4CZH3</accession>
<evidence type="ECO:0000256" key="1">
    <source>
        <dbReference type="SAM" id="Phobius"/>
    </source>
</evidence>
<protein>
    <submittedName>
        <fullName evidence="2">Uncharacterized protein</fullName>
    </submittedName>
</protein>
<reference evidence="2 3" key="1">
    <citation type="journal article" date="2018" name="Proc. Natl. Acad. Sci. U.S.A.">
        <title>Draft genome sequence of Camellia sinensis var. sinensis provides insights into the evolution of the tea genome and tea quality.</title>
        <authorList>
            <person name="Wei C."/>
            <person name="Yang H."/>
            <person name="Wang S."/>
            <person name="Zhao J."/>
            <person name="Liu C."/>
            <person name="Gao L."/>
            <person name="Xia E."/>
            <person name="Lu Y."/>
            <person name="Tai Y."/>
            <person name="She G."/>
            <person name="Sun J."/>
            <person name="Cao H."/>
            <person name="Tong W."/>
            <person name="Gao Q."/>
            <person name="Li Y."/>
            <person name="Deng W."/>
            <person name="Jiang X."/>
            <person name="Wang W."/>
            <person name="Chen Q."/>
            <person name="Zhang S."/>
            <person name="Li H."/>
            <person name="Wu J."/>
            <person name="Wang P."/>
            <person name="Li P."/>
            <person name="Shi C."/>
            <person name="Zheng F."/>
            <person name="Jian J."/>
            <person name="Huang B."/>
            <person name="Shan D."/>
            <person name="Shi M."/>
            <person name="Fang C."/>
            <person name="Yue Y."/>
            <person name="Li F."/>
            <person name="Li D."/>
            <person name="Wei S."/>
            <person name="Han B."/>
            <person name="Jiang C."/>
            <person name="Yin Y."/>
            <person name="Xia T."/>
            <person name="Zhang Z."/>
            <person name="Bennetzen J.L."/>
            <person name="Zhao S."/>
            <person name="Wan X."/>
        </authorList>
    </citation>
    <scope>NUCLEOTIDE SEQUENCE [LARGE SCALE GENOMIC DNA]</scope>
    <source>
        <strain evidence="3">cv. Shuchazao</strain>
        <tissue evidence="2">Leaf</tissue>
    </source>
</reference>
<feature type="transmembrane region" description="Helical" evidence="1">
    <location>
        <begin position="74"/>
        <end position="94"/>
    </location>
</feature>
<dbReference type="GO" id="GO:0010228">
    <property type="term" value="P:vegetative to reproductive phase transition of meristem"/>
    <property type="evidence" value="ECO:0007669"/>
    <property type="project" value="TreeGrafter"/>
</dbReference>
<dbReference type="PANTHER" id="PTHR31133:SF2">
    <property type="entry name" value="EXPRESSED PROTEIN"/>
    <property type="match status" value="1"/>
</dbReference>
<feature type="transmembrane region" description="Helical" evidence="1">
    <location>
        <begin position="185"/>
        <end position="206"/>
    </location>
</feature>
<dbReference type="InterPro" id="IPR040229">
    <property type="entry name" value="At3g27390-like"/>
</dbReference>
<keyword evidence="1" id="KW-0472">Membrane</keyword>
<keyword evidence="1" id="KW-0812">Transmembrane</keyword>